<reference evidence="2" key="2">
    <citation type="submission" date="2015-06" db="UniProtKB">
        <authorList>
            <consortium name="EnsemblMetazoa"/>
        </authorList>
    </citation>
    <scope>IDENTIFICATION</scope>
</reference>
<dbReference type="EMBL" id="CAQQ02109688">
    <property type="status" value="NOT_ANNOTATED_CDS"/>
    <property type="molecule type" value="Genomic_DNA"/>
</dbReference>
<organism evidence="2 3">
    <name type="scientific">Megaselia scalaris</name>
    <name type="common">Humpbacked fly</name>
    <name type="synonym">Phora scalaris</name>
    <dbReference type="NCBI Taxonomy" id="36166"/>
    <lineage>
        <taxon>Eukaryota</taxon>
        <taxon>Metazoa</taxon>
        <taxon>Ecdysozoa</taxon>
        <taxon>Arthropoda</taxon>
        <taxon>Hexapoda</taxon>
        <taxon>Insecta</taxon>
        <taxon>Pterygota</taxon>
        <taxon>Neoptera</taxon>
        <taxon>Endopterygota</taxon>
        <taxon>Diptera</taxon>
        <taxon>Brachycera</taxon>
        <taxon>Muscomorpha</taxon>
        <taxon>Platypezoidea</taxon>
        <taxon>Phoridae</taxon>
        <taxon>Megaseliini</taxon>
        <taxon>Megaselia</taxon>
    </lineage>
</organism>
<sequence>MPVGPCFGETLSSTLPLPGGDDELYNHSGNGDISPNCHHPADISPTFDKPYMREMEKTIEASRFVAQHVRNKDKYES</sequence>
<evidence type="ECO:0000313" key="3">
    <source>
        <dbReference type="Proteomes" id="UP000015102"/>
    </source>
</evidence>
<name>T1H498_MEGSC</name>
<dbReference type="AlphaFoldDB" id="T1H498"/>
<reference evidence="3" key="1">
    <citation type="submission" date="2013-02" db="EMBL/GenBank/DDBJ databases">
        <authorList>
            <person name="Hughes D."/>
        </authorList>
    </citation>
    <scope>NUCLEOTIDE SEQUENCE</scope>
    <source>
        <strain>Durham</strain>
        <strain evidence="3">NC isolate 2 -- Noor lab</strain>
    </source>
</reference>
<accession>T1H498</accession>
<dbReference type="STRING" id="36166.T1H498"/>
<evidence type="ECO:0000313" key="2">
    <source>
        <dbReference type="EnsemblMetazoa" id="MESCA011104-PA"/>
    </source>
</evidence>
<keyword evidence="3" id="KW-1185">Reference proteome</keyword>
<dbReference type="Proteomes" id="UP000015102">
    <property type="component" value="Unassembled WGS sequence"/>
</dbReference>
<dbReference type="EnsemblMetazoa" id="MESCA011104-RA">
    <property type="protein sequence ID" value="MESCA011104-PA"/>
    <property type="gene ID" value="MESCA011104"/>
</dbReference>
<proteinExistence type="predicted"/>
<protein>
    <submittedName>
        <fullName evidence="2">Uncharacterized protein</fullName>
    </submittedName>
</protein>
<feature type="region of interest" description="Disordered" evidence="1">
    <location>
        <begin position="1"/>
        <end position="42"/>
    </location>
</feature>
<dbReference type="HOGENOM" id="CLU_2645106_0_0_1"/>
<evidence type="ECO:0000256" key="1">
    <source>
        <dbReference type="SAM" id="MobiDB-lite"/>
    </source>
</evidence>